<reference evidence="3" key="1">
    <citation type="submission" date="2016-01" db="EMBL/GenBank/DDBJ databases">
        <authorList>
            <person name="Mcilroy J.S."/>
            <person name="Karst M S."/>
            <person name="Albertsen M."/>
        </authorList>
    </citation>
    <scope>NUCLEOTIDE SEQUENCE</scope>
    <source>
        <strain evidence="3">Cfx-K</strain>
    </source>
</reference>
<dbReference type="GO" id="GO:0016740">
    <property type="term" value="F:transferase activity"/>
    <property type="evidence" value="ECO:0007669"/>
    <property type="project" value="UniProtKB-KW"/>
</dbReference>
<proteinExistence type="predicted"/>
<evidence type="ECO:0000256" key="1">
    <source>
        <dbReference type="ARBA" id="ARBA00022679"/>
    </source>
</evidence>
<evidence type="ECO:0000259" key="2">
    <source>
        <dbReference type="Pfam" id="PF13427"/>
    </source>
</evidence>
<dbReference type="KEGG" id="pbf:CFX0092_A3247"/>
<dbReference type="OrthoDB" id="5643411at2"/>
<feature type="domain" description="Adenylyltransferase AadA C-terminal" evidence="2">
    <location>
        <begin position="147"/>
        <end position="236"/>
    </location>
</feature>
<sequence>MQSTSYSKINVLLDELLHSMKAILNEELIGFYLDGSLALGDFDPATSDVDFIAAVARPLAPATFDALAAMHRQMRDSGRPFATELEGSYIHLSALRRHDPADAVFPNLERGPDEVLKYKEHHSDWVIHRYTVREYGLTLFGPPPVTLIDPVSADDVRAATAGVLRSWWGTPEAEAYIRDAPPLALALYVVPTMCRALYALEHGRVISKPAACRWALATLDARRYVLIEQSLARQLDESLTSEMIAFVQYVTTAA</sequence>
<organism evidence="3 4">
    <name type="scientific">Candidatus Promineifilum breve</name>
    <dbReference type="NCBI Taxonomy" id="1806508"/>
    <lineage>
        <taxon>Bacteria</taxon>
        <taxon>Bacillati</taxon>
        <taxon>Chloroflexota</taxon>
        <taxon>Ardenticatenia</taxon>
        <taxon>Candidatus Promineifilales</taxon>
        <taxon>Candidatus Promineifilaceae</taxon>
        <taxon>Candidatus Promineifilum</taxon>
    </lineage>
</organism>
<gene>
    <name evidence="3" type="ORF">CFX0092_A3247</name>
</gene>
<accession>A0A160T7P4</accession>
<name>A0A160T7P4_9CHLR</name>
<protein>
    <recommendedName>
        <fullName evidence="2">Adenylyltransferase AadA C-terminal domain-containing protein</fullName>
    </recommendedName>
</protein>
<keyword evidence="4" id="KW-1185">Reference proteome</keyword>
<dbReference type="InterPro" id="IPR025184">
    <property type="entry name" value="AadA_C"/>
</dbReference>
<dbReference type="EMBL" id="LN890655">
    <property type="protein sequence ID" value="CUS05125.2"/>
    <property type="molecule type" value="Genomic_DNA"/>
</dbReference>
<evidence type="ECO:0000313" key="3">
    <source>
        <dbReference type="EMBL" id="CUS05125.2"/>
    </source>
</evidence>
<evidence type="ECO:0000313" key="4">
    <source>
        <dbReference type="Proteomes" id="UP000215027"/>
    </source>
</evidence>
<keyword evidence="1" id="KW-0808">Transferase</keyword>
<dbReference type="Pfam" id="PF13427">
    <property type="entry name" value="AadA_C"/>
    <property type="match status" value="1"/>
</dbReference>
<dbReference type="RefSeq" id="WP_095044373.1">
    <property type="nucleotide sequence ID" value="NZ_LN890655.1"/>
</dbReference>
<dbReference type="AlphaFoldDB" id="A0A160T7P4"/>
<dbReference type="Proteomes" id="UP000215027">
    <property type="component" value="Chromosome I"/>
</dbReference>